<proteinExistence type="predicted"/>
<reference evidence="2 3" key="1">
    <citation type="submission" date="2018-06" db="EMBL/GenBank/DDBJ databases">
        <title>Spongiibacterium sp. HME9304 Genome sequencing and assembly.</title>
        <authorList>
            <person name="Kang H."/>
            <person name="Kim H."/>
            <person name="Joh K."/>
        </authorList>
    </citation>
    <scope>NUCLEOTIDE SEQUENCE [LARGE SCALE GENOMIC DNA]</scope>
    <source>
        <strain evidence="2 3">HME9304</strain>
    </source>
</reference>
<dbReference type="EMBL" id="CP030104">
    <property type="protein sequence ID" value="AWX44677.1"/>
    <property type="molecule type" value="Genomic_DNA"/>
</dbReference>
<evidence type="ECO:0008006" key="4">
    <source>
        <dbReference type="Google" id="ProtNLM"/>
    </source>
</evidence>
<dbReference type="Proteomes" id="UP000248536">
    <property type="component" value="Chromosome"/>
</dbReference>
<organism evidence="2 3">
    <name type="scientific">Flagellimonas maritima</name>
    <dbReference type="NCBI Taxonomy" id="1383885"/>
    <lineage>
        <taxon>Bacteria</taxon>
        <taxon>Pseudomonadati</taxon>
        <taxon>Bacteroidota</taxon>
        <taxon>Flavobacteriia</taxon>
        <taxon>Flavobacteriales</taxon>
        <taxon>Flavobacteriaceae</taxon>
        <taxon>Flagellimonas</taxon>
    </lineage>
</organism>
<accession>A0A2Z4LTR2</accession>
<feature type="transmembrane region" description="Helical" evidence="1">
    <location>
        <begin position="67"/>
        <end position="87"/>
    </location>
</feature>
<evidence type="ECO:0000313" key="3">
    <source>
        <dbReference type="Proteomes" id="UP000248536"/>
    </source>
</evidence>
<dbReference type="AlphaFoldDB" id="A0A2Z4LTR2"/>
<keyword evidence="1" id="KW-1133">Transmembrane helix</keyword>
<keyword evidence="3" id="KW-1185">Reference proteome</keyword>
<feature type="transmembrane region" description="Helical" evidence="1">
    <location>
        <begin position="33"/>
        <end position="55"/>
    </location>
</feature>
<name>A0A2Z4LTR2_9FLAO</name>
<evidence type="ECO:0000313" key="2">
    <source>
        <dbReference type="EMBL" id="AWX44677.1"/>
    </source>
</evidence>
<keyword evidence="1" id="KW-0472">Membrane</keyword>
<gene>
    <name evidence="2" type="ORF">HME9304_01680</name>
</gene>
<evidence type="ECO:0000256" key="1">
    <source>
        <dbReference type="SAM" id="Phobius"/>
    </source>
</evidence>
<protein>
    <recommendedName>
        <fullName evidence="4">DoxX family protein</fullName>
    </recommendedName>
</protein>
<keyword evidence="1" id="KW-0812">Transmembrane</keyword>
<sequence>MRLEFKRYGLEKFRIANGYLQILGGTSLLAGIYYLPLALISSFCLCLLMMCGFIVRIKIKDGLIKSFPALFYMLLNLGIFIKLWEFYNV</sequence>
<dbReference type="KEGG" id="spon:HME9304_01680"/>